<dbReference type="Proteomes" id="UP000003577">
    <property type="component" value="Unassembled WGS sequence"/>
</dbReference>
<proteinExistence type="predicted"/>
<dbReference type="PaxDb" id="411460-RUMTOR_00960"/>
<sequence>MERLTSATSQISLTVIYSKSFFARSVRKASSILAAVAKYLLSDLFNHSHLLSCFCLLLTDFFCQFHDFKSVFLLALSQQFFVDGVINAHTQQPDNADNHAENKHSSTTVADNLHGKAHPDTGYQRCDNTEGVGKNVCGKLGFCIQLAKSDHLGGVLGCIFVCELFCIDFICIHGLLPPSFDGSMIPAKNE</sequence>
<comment type="caution">
    <text evidence="1">The sequence shown here is derived from an EMBL/GenBank/DDBJ whole genome shotgun (WGS) entry which is preliminary data.</text>
</comment>
<evidence type="ECO:0000313" key="2">
    <source>
        <dbReference type="Proteomes" id="UP000003577"/>
    </source>
</evidence>
<accession>A5KL55</accession>
<protein>
    <submittedName>
        <fullName evidence="1">Uncharacterized protein</fullName>
    </submittedName>
</protein>
<name>A5KL55_9FIRM</name>
<reference evidence="1 2" key="1">
    <citation type="submission" date="2007-03" db="EMBL/GenBank/DDBJ databases">
        <authorList>
            <person name="Fulton L."/>
            <person name="Clifton S."/>
            <person name="Fulton B."/>
            <person name="Xu J."/>
            <person name="Minx P."/>
            <person name="Pepin K.H."/>
            <person name="Johnson M."/>
            <person name="Thiruvilangam P."/>
            <person name="Bhonagiri V."/>
            <person name="Nash W.E."/>
            <person name="Mardis E.R."/>
            <person name="Wilson R.K."/>
        </authorList>
    </citation>
    <scope>NUCLEOTIDE SEQUENCE [LARGE SCALE GENOMIC DNA]</scope>
    <source>
        <strain evidence="1 2">ATCC 27756</strain>
    </source>
</reference>
<dbReference type="EMBL" id="AAVP02000003">
    <property type="protein sequence ID" value="EDK24694.1"/>
    <property type="molecule type" value="Genomic_DNA"/>
</dbReference>
<dbReference type="AlphaFoldDB" id="A5KL55"/>
<gene>
    <name evidence="1" type="ORF">RUMTOR_00960</name>
</gene>
<reference evidence="1 2" key="2">
    <citation type="submission" date="2007-04" db="EMBL/GenBank/DDBJ databases">
        <title>Draft genome sequence of Ruminococcus torques (ATCC 27756).</title>
        <authorList>
            <person name="Sudarsanam P."/>
            <person name="Ley R."/>
            <person name="Guruge J."/>
            <person name="Turnbaugh P.J."/>
            <person name="Mahowald M."/>
            <person name="Liep D."/>
            <person name="Gordon J."/>
        </authorList>
    </citation>
    <scope>NUCLEOTIDE SEQUENCE [LARGE SCALE GENOMIC DNA]</scope>
    <source>
        <strain evidence="1 2">ATCC 27756</strain>
    </source>
</reference>
<dbReference type="HOGENOM" id="CLU_1427055_0_0_9"/>
<organism evidence="1 2">
    <name type="scientific">[Ruminococcus] torques ATCC 27756</name>
    <dbReference type="NCBI Taxonomy" id="411460"/>
    <lineage>
        <taxon>Bacteria</taxon>
        <taxon>Bacillati</taxon>
        <taxon>Bacillota</taxon>
        <taxon>Clostridia</taxon>
        <taxon>Lachnospirales</taxon>
        <taxon>Lachnospiraceae</taxon>
        <taxon>Mediterraneibacter</taxon>
    </lineage>
</organism>
<evidence type="ECO:0000313" key="1">
    <source>
        <dbReference type="EMBL" id="EDK24694.1"/>
    </source>
</evidence>